<feature type="compositionally biased region" description="Polar residues" evidence="3">
    <location>
        <begin position="433"/>
        <end position="444"/>
    </location>
</feature>
<evidence type="ECO:0000259" key="4">
    <source>
        <dbReference type="PROSITE" id="PS50048"/>
    </source>
</evidence>
<organism evidence="5 6">
    <name type="scientific">Debaryomyces fabryi</name>
    <dbReference type="NCBI Taxonomy" id="58627"/>
    <lineage>
        <taxon>Eukaryota</taxon>
        <taxon>Fungi</taxon>
        <taxon>Dikarya</taxon>
        <taxon>Ascomycota</taxon>
        <taxon>Saccharomycotina</taxon>
        <taxon>Pichiomycetes</taxon>
        <taxon>Debaryomycetaceae</taxon>
        <taxon>Debaryomyces</taxon>
    </lineage>
</organism>
<dbReference type="InterPro" id="IPR052783">
    <property type="entry name" value="Metabolic/Drug-Res_Regulator"/>
</dbReference>
<protein>
    <recommendedName>
        <fullName evidence="4">Zn(2)-C6 fungal-type domain-containing protein</fullName>
    </recommendedName>
</protein>
<dbReference type="CDD" id="cd12148">
    <property type="entry name" value="fungal_TF_MHR"/>
    <property type="match status" value="1"/>
</dbReference>
<dbReference type="InterPro" id="IPR001138">
    <property type="entry name" value="Zn2Cys6_DnaBD"/>
</dbReference>
<name>A0A0V1Q055_9ASCO</name>
<feature type="domain" description="Zn(2)-C6 fungal-type" evidence="4">
    <location>
        <begin position="18"/>
        <end position="48"/>
    </location>
</feature>
<dbReference type="Pfam" id="PF04082">
    <property type="entry name" value="Fungal_trans"/>
    <property type="match status" value="1"/>
</dbReference>
<proteinExistence type="predicted"/>
<dbReference type="InterPro" id="IPR007219">
    <property type="entry name" value="XnlR_reg_dom"/>
</dbReference>
<dbReference type="PROSITE" id="PS50048">
    <property type="entry name" value="ZN2_CY6_FUNGAL_2"/>
    <property type="match status" value="1"/>
</dbReference>
<dbReference type="OrthoDB" id="2534600at2759"/>
<comment type="caution">
    <text evidence="5">The sequence shown here is derived from an EMBL/GenBank/DDBJ whole genome shotgun (WGS) entry which is preliminary data.</text>
</comment>
<dbReference type="PROSITE" id="PS00463">
    <property type="entry name" value="ZN2_CY6_FUNGAL_1"/>
    <property type="match status" value="1"/>
</dbReference>
<evidence type="ECO:0000256" key="2">
    <source>
        <dbReference type="ARBA" id="ARBA00023242"/>
    </source>
</evidence>
<keyword evidence="1" id="KW-0479">Metal-binding</keyword>
<dbReference type="Gene3D" id="4.10.240.10">
    <property type="entry name" value="Zn(2)-C6 fungal-type DNA-binding domain"/>
    <property type="match status" value="1"/>
</dbReference>
<evidence type="ECO:0000313" key="5">
    <source>
        <dbReference type="EMBL" id="KSA01885.1"/>
    </source>
</evidence>
<evidence type="ECO:0000256" key="3">
    <source>
        <dbReference type="SAM" id="MobiDB-lite"/>
    </source>
</evidence>
<dbReference type="EMBL" id="LMYN01000040">
    <property type="protein sequence ID" value="KSA01885.1"/>
    <property type="molecule type" value="Genomic_DNA"/>
</dbReference>
<dbReference type="AlphaFoldDB" id="A0A0V1Q055"/>
<dbReference type="GO" id="GO:0008270">
    <property type="term" value="F:zinc ion binding"/>
    <property type="evidence" value="ECO:0007669"/>
    <property type="project" value="InterPro"/>
</dbReference>
<dbReference type="SMART" id="SM00066">
    <property type="entry name" value="GAL4"/>
    <property type="match status" value="1"/>
</dbReference>
<gene>
    <name evidence="5" type="ORF">AC631_02341</name>
</gene>
<dbReference type="SUPFAM" id="SSF57701">
    <property type="entry name" value="Zn2/Cys6 DNA-binding domain"/>
    <property type="match status" value="1"/>
</dbReference>
<dbReference type="GO" id="GO:0000981">
    <property type="term" value="F:DNA-binding transcription factor activity, RNA polymerase II-specific"/>
    <property type="evidence" value="ECO:0007669"/>
    <property type="project" value="InterPro"/>
</dbReference>
<accession>A0A0V1Q055</accession>
<evidence type="ECO:0000256" key="1">
    <source>
        <dbReference type="ARBA" id="ARBA00022723"/>
    </source>
</evidence>
<feature type="region of interest" description="Disordered" evidence="3">
    <location>
        <begin position="433"/>
        <end position="460"/>
    </location>
</feature>
<dbReference type="GO" id="GO:0003677">
    <property type="term" value="F:DNA binding"/>
    <property type="evidence" value="ECO:0007669"/>
    <property type="project" value="InterPro"/>
</dbReference>
<dbReference type="InterPro" id="IPR036864">
    <property type="entry name" value="Zn2-C6_fun-type_DNA-bd_sf"/>
</dbReference>
<dbReference type="GO" id="GO:0045944">
    <property type="term" value="P:positive regulation of transcription by RNA polymerase II"/>
    <property type="evidence" value="ECO:0007669"/>
    <property type="project" value="TreeGrafter"/>
</dbReference>
<sequence>MSEPLDSHNRKKRRVKQACDYCRSKKAKCDGKTPVCSTCVANSESCTYTQSSKRRGLPTGYTHDLEKKVLLFQALFASLMNGNQPDSQNGGLENHLLKLLTDPLEAQNLIRNIGSLQVLWDNHALSDMFNQFIIENNSSVHDAKNCTTGLTSLSNAHQQQQQHLDMNLVSNPTSFSTLLNNPLFNVSNGKMTQDYNLVNDPSYFLKDDIFQFISDELEDTKDNWEPVALQYHGLSSLISGFTTKSIQQYNNKLLLKQKNPFRVGSIFNVSSAAITASIANTIKLPIEIFQFPDNLRKLVDCYFQIYHTWLPMLDRLSIIRQIHHLQFLGNNTNSSSFQASDCNLIALLWAIIALGKAGTSNNSSNDRSANAISESYAKNAIMALENSLTSTIETIQAMLLLGLYYYQQGEWDYSWVLISSSTRMALDVRLMTPATSNNDDNNQQLKKETGSETPQQSTTLDKIIRERTWSTVYVINTLLAARMGRTPLIRAMDWPVPTVNSDGWEEWESWKSYHTPNVLELDSGRCLLTFNQFIKVVSVLNLAITCTVDTSEDTLANDQSADNDKLQKVTNKVEVQGGLNKYTLAYFDKLLDECLSGLPDYCKTEHFPSSEKIPPMVALLHLSFNLTWCILAIRLSALKTTERGETIKDKIIKFRDQKYTKSVKSIRELVNVNTIKNLKYYPFIDHFILMGFNFSKMMIFDSKNHDNNEALKNNHVEQFRSLLVNAALTSIPCKISWDLYKIMNGITDDLLPSMSRDSNTMGTRKKSHSTGHNQKVQGEPFGMPASAQSPYSEIFNQVGSSSFSPMSTNTQGLPGSINTPTTMTSSDSKDLSIIDTSEPKDANLKTIHEGSGIASDHSLLEKSAMPFSTSQLRSNAYIGNSNPFNPLSGGVHVKSETQSQPKYTSNAIQAPRDELDLFMLDTDFARNDARLDKFMRNLGYINNNNTGDNQNNNFEDFKRLAGNSNEKMFTQAAGLPMSYSGNASNKNGQDAELQEYLQKITEKNT</sequence>
<evidence type="ECO:0000313" key="6">
    <source>
        <dbReference type="Proteomes" id="UP000054251"/>
    </source>
</evidence>
<feature type="region of interest" description="Disordered" evidence="3">
    <location>
        <begin position="757"/>
        <end position="778"/>
    </location>
</feature>
<reference evidence="5 6" key="1">
    <citation type="submission" date="2015-11" db="EMBL/GenBank/DDBJ databases">
        <title>The genome of Debaryomyces fabryi.</title>
        <authorList>
            <person name="Tafer H."/>
            <person name="Lopandic K."/>
        </authorList>
    </citation>
    <scope>NUCLEOTIDE SEQUENCE [LARGE SCALE GENOMIC DNA]</scope>
    <source>
        <strain evidence="5 6">CBS 789</strain>
    </source>
</reference>
<dbReference type="RefSeq" id="XP_015467987.1">
    <property type="nucleotide sequence ID" value="XM_015611171.1"/>
</dbReference>
<keyword evidence="2" id="KW-0539">Nucleus</keyword>
<dbReference type="Proteomes" id="UP000054251">
    <property type="component" value="Unassembled WGS sequence"/>
</dbReference>
<dbReference type="GO" id="GO:0006351">
    <property type="term" value="P:DNA-templated transcription"/>
    <property type="evidence" value="ECO:0007669"/>
    <property type="project" value="InterPro"/>
</dbReference>
<dbReference type="GeneID" id="26839350"/>
<dbReference type="CDD" id="cd00067">
    <property type="entry name" value="GAL4"/>
    <property type="match status" value="1"/>
</dbReference>
<dbReference type="PANTHER" id="PTHR47655">
    <property type="entry name" value="QUINIC ACID UTILIZATION ACTIVATOR"/>
    <property type="match status" value="1"/>
</dbReference>
<dbReference type="SMART" id="SM00906">
    <property type="entry name" value="Fungal_trans"/>
    <property type="match status" value="1"/>
</dbReference>
<dbReference type="PANTHER" id="PTHR47655:SF2">
    <property type="entry name" value="QUINIC ACID UTILIZATION ACTIVATOR"/>
    <property type="match status" value="1"/>
</dbReference>
<keyword evidence="6" id="KW-1185">Reference proteome</keyword>
<feature type="compositionally biased region" description="Polar residues" evidence="3">
    <location>
        <begin position="451"/>
        <end position="460"/>
    </location>
</feature>
<dbReference type="Pfam" id="PF00172">
    <property type="entry name" value="Zn_clus"/>
    <property type="match status" value="1"/>
</dbReference>